<organism evidence="1 2">
    <name type="scientific">Photobacterium damselae</name>
    <dbReference type="NCBI Taxonomy" id="38293"/>
    <lineage>
        <taxon>Bacteria</taxon>
        <taxon>Pseudomonadati</taxon>
        <taxon>Pseudomonadota</taxon>
        <taxon>Gammaproteobacteria</taxon>
        <taxon>Vibrionales</taxon>
        <taxon>Vibrionaceae</taxon>
        <taxon>Photobacterium</taxon>
    </lineage>
</organism>
<accession>A0ACD3T2R1</accession>
<proteinExistence type="predicted"/>
<comment type="caution">
    <text evidence="1">The sequence shown here is derived from an EMBL/GenBank/DDBJ whole genome shotgun (WGS) entry which is preliminary data.</text>
</comment>
<protein>
    <submittedName>
        <fullName evidence="1">VOC family virulence protein</fullName>
    </submittedName>
</protein>
<keyword evidence="2" id="KW-1185">Reference proteome</keyword>
<gene>
    <name evidence="1" type="ORF">DA092_03815</name>
</gene>
<dbReference type="EMBL" id="PZOJ01000006">
    <property type="protein sequence ID" value="TMX77707.1"/>
    <property type="molecule type" value="Genomic_DNA"/>
</dbReference>
<dbReference type="Proteomes" id="UP000718715">
    <property type="component" value="Unassembled WGS sequence"/>
</dbReference>
<evidence type="ECO:0000313" key="2">
    <source>
        <dbReference type="Proteomes" id="UP000718715"/>
    </source>
</evidence>
<name>A0ACD3T2R1_PHODM</name>
<reference evidence="1" key="1">
    <citation type="submission" date="2018-03" db="EMBL/GenBank/DDBJ databases">
        <title>Genomic characterization of a polymicrobial infection associated with a disease outbreak in Pacific white shrimp (Litopenaeus vannamei).</title>
        <authorList>
            <person name="Turner J.W."/>
            <person name="Bachand P.T."/>
            <person name="Tallman J."/>
            <person name="Elledge N.C."/>
            <person name="Pinnell L.J."/>
            <person name="Laughlin R.C."/>
            <person name="Zimba P.V."/>
        </authorList>
    </citation>
    <scope>NUCLEOTIDE SEQUENCE</scope>
    <source>
        <strain evidence="1">Hep-2b-22</strain>
    </source>
</reference>
<sequence length="127" mass="14140">MKVLRLDHLVLTVENIDRTLRFYQVVLGMKVIHFAEGRVALEFGNQKINLHQKSSEFEPKAAIVQPGSADLCFIVDVDIAEFCAHCSSLNIPILQGPIQRTGAMGSITSVYIRDPDGNLLELSNYLI</sequence>
<evidence type="ECO:0000313" key="1">
    <source>
        <dbReference type="EMBL" id="TMX77707.1"/>
    </source>
</evidence>